<proteinExistence type="predicted"/>
<dbReference type="Proteomes" id="UP000314294">
    <property type="component" value="Unassembled WGS sequence"/>
</dbReference>
<gene>
    <name evidence="2" type="ORF">EYF80_060481</name>
</gene>
<keyword evidence="3" id="KW-1185">Reference proteome</keyword>
<evidence type="ECO:0000313" key="2">
    <source>
        <dbReference type="EMBL" id="TNN29370.1"/>
    </source>
</evidence>
<feature type="compositionally biased region" description="Low complexity" evidence="1">
    <location>
        <begin position="39"/>
        <end position="50"/>
    </location>
</feature>
<reference evidence="2 3" key="1">
    <citation type="submission" date="2019-03" db="EMBL/GenBank/DDBJ databases">
        <title>First draft genome of Liparis tanakae, snailfish: a comprehensive survey of snailfish specific genes.</title>
        <authorList>
            <person name="Kim W."/>
            <person name="Song I."/>
            <person name="Jeong J.-H."/>
            <person name="Kim D."/>
            <person name="Kim S."/>
            <person name="Ryu S."/>
            <person name="Song J.Y."/>
            <person name="Lee S.K."/>
        </authorList>
    </citation>
    <scope>NUCLEOTIDE SEQUENCE [LARGE SCALE GENOMIC DNA]</scope>
    <source>
        <tissue evidence="2">Muscle</tissue>
    </source>
</reference>
<evidence type="ECO:0000256" key="1">
    <source>
        <dbReference type="SAM" id="MobiDB-lite"/>
    </source>
</evidence>
<accession>A0A4Z2ELC9</accession>
<organism evidence="2 3">
    <name type="scientific">Liparis tanakae</name>
    <name type="common">Tanaka's snailfish</name>
    <dbReference type="NCBI Taxonomy" id="230148"/>
    <lineage>
        <taxon>Eukaryota</taxon>
        <taxon>Metazoa</taxon>
        <taxon>Chordata</taxon>
        <taxon>Craniata</taxon>
        <taxon>Vertebrata</taxon>
        <taxon>Euteleostomi</taxon>
        <taxon>Actinopterygii</taxon>
        <taxon>Neopterygii</taxon>
        <taxon>Teleostei</taxon>
        <taxon>Neoteleostei</taxon>
        <taxon>Acanthomorphata</taxon>
        <taxon>Eupercaria</taxon>
        <taxon>Perciformes</taxon>
        <taxon>Cottioidei</taxon>
        <taxon>Cottales</taxon>
        <taxon>Liparidae</taxon>
        <taxon>Liparis</taxon>
    </lineage>
</organism>
<comment type="caution">
    <text evidence="2">The sequence shown here is derived from an EMBL/GenBank/DDBJ whole genome shotgun (WGS) entry which is preliminary data.</text>
</comment>
<name>A0A4Z2ELC9_9TELE</name>
<dbReference type="AlphaFoldDB" id="A0A4Z2ELC9"/>
<evidence type="ECO:0000313" key="3">
    <source>
        <dbReference type="Proteomes" id="UP000314294"/>
    </source>
</evidence>
<protein>
    <submittedName>
        <fullName evidence="2">Uncharacterized protein</fullName>
    </submittedName>
</protein>
<dbReference type="EMBL" id="SRLO01005735">
    <property type="protein sequence ID" value="TNN29370.1"/>
    <property type="molecule type" value="Genomic_DNA"/>
</dbReference>
<feature type="region of interest" description="Disordered" evidence="1">
    <location>
        <begin position="19"/>
        <end position="65"/>
    </location>
</feature>
<sequence>MEADGIAAERRVCFSTTLPVSRSRTLEQRRGLRLPESPNPESRPAARAPRPSGPPGGPQSHSHLWSTVTVHIDLTDSHAMEERWHVTRAGAAWRGGCGGCWLHTHQKVTGSWARERKSHDVIV</sequence>